<comment type="catalytic activity">
    <reaction evidence="1">
        <text>adenylyl-molybdopterin + molybdate = Mo-molybdopterin + AMP + H(+)</text>
        <dbReference type="Rhea" id="RHEA:35047"/>
        <dbReference type="ChEBI" id="CHEBI:15378"/>
        <dbReference type="ChEBI" id="CHEBI:36264"/>
        <dbReference type="ChEBI" id="CHEBI:62727"/>
        <dbReference type="ChEBI" id="CHEBI:71302"/>
        <dbReference type="ChEBI" id="CHEBI:456215"/>
    </reaction>
</comment>
<keyword evidence="4" id="KW-1185">Reference proteome</keyword>
<feature type="domain" description="MoaB/Mog" evidence="2">
    <location>
        <begin position="99"/>
        <end position="149"/>
    </location>
</feature>
<dbReference type="SUPFAM" id="SSF53218">
    <property type="entry name" value="Molybdenum cofactor biosynthesis proteins"/>
    <property type="match status" value="1"/>
</dbReference>
<evidence type="ECO:0000313" key="4">
    <source>
        <dbReference type="Proteomes" id="UP001327957"/>
    </source>
</evidence>
<dbReference type="PANTHER" id="PTHR10192:SF30">
    <property type="entry name" value="MOLYBDOPTERIN ADENYLYLTRANSFERASE"/>
    <property type="match status" value="1"/>
</dbReference>
<comment type="catalytic activity">
    <reaction evidence="1">
        <text>molybdopterin + ATP + H(+) = adenylyl-molybdopterin + diphosphate</text>
        <dbReference type="Rhea" id="RHEA:31331"/>
        <dbReference type="ChEBI" id="CHEBI:15378"/>
        <dbReference type="ChEBI" id="CHEBI:30616"/>
        <dbReference type="ChEBI" id="CHEBI:33019"/>
        <dbReference type="ChEBI" id="CHEBI:58698"/>
        <dbReference type="ChEBI" id="CHEBI:62727"/>
    </reaction>
</comment>
<organism evidence="3 4">
    <name type="scientific">Colletotrichum tabaci</name>
    <dbReference type="NCBI Taxonomy" id="1209068"/>
    <lineage>
        <taxon>Eukaryota</taxon>
        <taxon>Fungi</taxon>
        <taxon>Dikarya</taxon>
        <taxon>Ascomycota</taxon>
        <taxon>Pezizomycotina</taxon>
        <taxon>Sordariomycetes</taxon>
        <taxon>Hypocreomycetidae</taxon>
        <taxon>Glomerellales</taxon>
        <taxon>Glomerellaceae</taxon>
        <taxon>Colletotrichum</taxon>
        <taxon>Colletotrichum destructivum species complex</taxon>
    </lineage>
</organism>
<keyword evidence="1" id="KW-0808">Transferase</keyword>
<keyword evidence="1" id="KW-0479">Metal-binding</keyword>
<dbReference type="AlphaFoldDB" id="A0AAV9T9S3"/>
<dbReference type="PANTHER" id="PTHR10192">
    <property type="entry name" value="MOLYBDOPTERIN BIOSYNTHESIS PROTEIN"/>
    <property type="match status" value="1"/>
</dbReference>
<dbReference type="InterPro" id="IPR036425">
    <property type="entry name" value="MoaB/Mog-like_dom_sf"/>
</dbReference>
<dbReference type="GO" id="GO:0006777">
    <property type="term" value="P:Mo-molybdopterin cofactor biosynthetic process"/>
    <property type="evidence" value="ECO:0007669"/>
    <property type="project" value="UniProtKB-UniRule"/>
</dbReference>
<proteinExistence type="inferred from homology"/>
<dbReference type="InterPro" id="IPR038987">
    <property type="entry name" value="MoeA-like"/>
</dbReference>
<comment type="pathway">
    <text evidence="1">Cofactor biosynthesis; molybdopterin biosynthesis.</text>
</comment>
<reference evidence="3 4" key="1">
    <citation type="submission" date="2023-04" db="EMBL/GenBank/DDBJ databases">
        <title>Colletotrichum tabacum stain YC1 causing leaf anthracnose on Nicotiana tabacum(L.) cv.</title>
        <authorList>
            <person name="Ji Z."/>
            <person name="Wang M."/>
            <person name="Zhang J."/>
            <person name="Wang N."/>
            <person name="Zhou Z."/>
        </authorList>
    </citation>
    <scope>NUCLEOTIDE SEQUENCE [LARGE SCALE GENOMIC DNA]</scope>
    <source>
        <strain evidence="3 4">YC1</strain>
    </source>
</reference>
<dbReference type="Proteomes" id="UP001327957">
    <property type="component" value="Unassembled WGS sequence"/>
</dbReference>
<evidence type="ECO:0000313" key="3">
    <source>
        <dbReference type="EMBL" id="KAK6215197.1"/>
    </source>
</evidence>
<gene>
    <name evidence="3" type="ORF">QIS74_08216</name>
</gene>
<dbReference type="GO" id="GO:0061598">
    <property type="term" value="F:molybdopterin adenylyltransferase activity"/>
    <property type="evidence" value="ECO:0007669"/>
    <property type="project" value="UniProtKB-UniRule"/>
</dbReference>
<comment type="similarity">
    <text evidence="1">Belongs to the MoeA family.</text>
</comment>
<dbReference type="Gene3D" id="3.40.980.10">
    <property type="entry name" value="MoaB/Mog-like domain"/>
    <property type="match status" value="1"/>
</dbReference>
<name>A0AAV9T9S3_9PEZI</name>
<evidence type="ECO:0000256" key="1">
    <source>
        <dbReference type="RuleBase" id="RU365090"/>
    </source>
</evidence>
<dbReference type="EMBL" id="JASAOK010000043">
    <property type="protein sequence ID" value="KAK6215197.1"/>
    <property type="molecule type" value="Genomic_DNA"/>
</dbReference>
<dbReference type="Pfam" id="PF00994">
    <property type="entry name" value="MoCF_biosynth"/>
    <property type="match status" value="1"/>
</dbReference>
<comment type="function">
    <text evidence="1">Catalyzes two steps in the biosynthesis of the molybdenum cofactor. In the first step, molybdopterin is adenylated. Subsequently, molybdate is inserted into adenylated molybdopterin and AMP is released.</text>
</comment>
<keyword evidence="1" id="KW-0501">Molybdenum cofactor biosynthesis</keyword>
<sequence>MTSYDTAVDILQQAAAELRPPNEQDENNTWEDVSLLDAVGRVVAADITPLLLRVRGTIAAGDELTVLGEDVFQGDAAEPCLEIMTGGIFPVVSGSKRQTRFHGVAMRPGHPVLFAEVPGPSRIVPVFGLPGNPGAAAACFRFLVLPFLRSWSHQAAETPVMARCLDDLVINGHRGGGRKAASPGIPPTTSFRHGTLKQLPDGDMAVELSKQQSPAKLGPFIVANCWVRTGDHSQGTRPEAARVPCYSITSRAAF</sequence>
<protein>
    <submittedName>
        <fullName evidence="3">Molybdopterin biosynthesis protein</fullName>
    </submittedName>
</protein>
<comment type="cofactor">
    <cofactor evidence="1">
        <name>Mg(2+)</name>
        <dbReference type="ChEBI" id="CHEBI:18420"/>
    </cofactor>
</comment>
<keyword evidence="1" id="KW-0500">Molybdenum</keyword>
<dbReference type="GO" id="GO:0005524">
    <property type="term" value="F:ATP binding"/>
    <property type="evidence" value="ECO:0007669"/>
    <property type="project" value="UniProtKB-UniRule"/>
</dbReference>
<dbReference type="GO" id="GO:0061599">
    <property type="term" value="F:molybdopterin molybdotransferase activity"/>
    <property type="evidence" value="ECO:0007669"/>
    <property type="project" value="UniProtKB-UniRule"/>
</dbReference>
<accession>A0AAV9T9S3</accession>
<comment type="caution">
    <text evidence="3">The sequence shown here is derived from an EMBL/GenBank/DDBJ whole genome shotgun (WGS) entry which is preliminary data.</text>
</comment>
<dbReference type="GO" id="GO:0005829">
    <property type="term" value="C:cytosol"/>
    <property type="evidence" value="ECO:0007669"/>
    <property type="project" value="TreeGrafter"/>
</dbReference>
<dbReference type="InterPro" id="IPR001453">
    <property type="entry name" value="MoaB/Mog_dom"/>
</dbReference>
<keyword evidence="1" id="KW-0460">Magnesium</keyword>
<dbReference type="GO" id="GO:0046872">
    <property type="term" value="F:metal ion binding"/>
    <property type="evidence" value="ECO:0007669"/>
    <property type="project" value="UniProtKB-UniRule"/>
</dbReference>
<evidence type="ECO:0000259" key="2">
    <source>
        <dbReference type="Pfam" id="PF00994"/>
    </source>
</evidence>